<dbReference type="Proteomes" id="UP001217918">
    <property type="component" value="Unassembled WGS sequence"/>
</dbReference>
<comment type="similarity">
    <text evidence="2">Belongs to the YPP1 family.</text>
</comment>
<dbReference type="SUPFAM" id="SSF48452">
    <property type="entry name" value="TPR-like"/>
    <property type="match status" value="1"/>
</dbReference>
<organism evidence="4 5">
    <name type="scientific">Phyllachora maydis</name>
    <dbReference type="NCBI Taxonomy" id="1825666"/>
    <lineage>
        <taxon>Eukaryota</taxon>
        <taxon>Fungi</taxon>
        <taxon>Dikarya</taxon>
        <taxon>Ascomycota</taxon>
        <taxon>Pezizomycotina</taxon>
        <taxon>Sordariomycetes</taxon>
        <taxon>Sordariomycetidae</taxon>
        <taxon>Phyllachorales</taxon>
        <taxon>Phyllachoraceae</taxon>
        <taxon>Phyllachora</taxon>
    </lineage>
</organism>
<dbReference type="PANTHER" id="PTHR23083">
    <property type="entry name" value="TETRATRICOPEPTIDE REPEAT PROTEIN, TPR"/>
    <property type="match status" value="1"/>
</dbReference>
<sequence length="1182" mass="129492">MPDAVKAARYIQLLDDARCDEGWDQVPELVRKVRKHAPNRICLTLTAETEHALATGSQGPTPHSDGQDATALPKLSIEPAVQAPKLLDAIQNEEQHPEERFQGLVCLGWLHWVAKDYDQARLRLPRNFNEEYPQFSTLEKLSEWTKVCALKSAYLKANCLMRYDQRDEALQSLDASLPSLSAVWATRNARQALKYWAELVLTECCMLSSQALSVQQKSLEDANCLTCFRAWSKYWATQQVPFVGGHGFKGSVSRRQVWAEYYTVISQILQDDLAFPTGYAQVNSESSARSQLRAEVKKVDVIYSGLLFSETKFPRADEDRREVEDYVERLMQNWAVLAGRGWREQDLGPGGRESLSRGVLDSLYGAAMKTFHSTAILRHLFIVHLSVAEFDLAFKSFDSYLELVTKAKARMEKTGQPEPSLDDDAIVLQTISACISTLCRYGGREAAEKAKHLASDLEKWLAKLGQSVSGHEDAINSLREDGPVTSYPSIPPNVYALSWQSIGLAQAQWARMTYEPEVRAQLQERAIQCLRRSLYPEFGNAVDIRGVFALGLLYAEQRKLSTAIELIKTALLADSTPDVYQDLYNGPYWRERALIPLWHLLAFAIQEEDADGLVDDMDEYEREGLLEVKMTQLAILEVVEGPAVAVNASRELLSLFPRLFSDAEQRAAGIKGIQPPSTSSGGATSRGFRQSVFGGAKSIRSAKSSVAAARRSVINNELIPPTPQLPREASPAAPSIQVTGDKAGANRRSKKAESLQRRSRRDSSASRLRAHSAGGGPRDSESFFAPIQDLETPQSFNVAGKDVARTQSQASSMYSQSMAGRTSRQPSIASASVADMAVISMNEFETFAAFLPSVVFPEAHGKRRRRALLMRVWLLIAGFYRRAGLFANSQEACAEALRIVQGLEADMVKDETGSLSVRHAAWGEQKSMQELLADVWAEQAHLSLARGEAFQAMHEFEAALIHFPDHPSAIVGLSELLLDMYTEKLLPAPAKPNLVSPGGLSAPPDVNAGVAHATANLGISTRSDNKAALALPNTPLGLVNTPSDGKETQTHNDSATTTLEENSVRLNGTAPATTTTPSAASPPRLPATERGAASTLPPPHRAHSLPLNDRLAARDRAHGLLSGLTKLGSGWNRAGAWFALARALEASGQPDKAKEALWWCVELEDGAGVREWGSVGGGGYVM</sequence>
<gene>
    <name evidence="4" type="ORF">P8C59_006599</name>
</gene>
<dbReference type="SMART" id="SM00028">
    <property type="entry name" value="TPR"/>
    <property type="match status" value="5"/>
</dbReference>
<feature type="compositionally biased region" description="Basic and acidic residues" evidence="3">
    <location>
        <begin position="751"/>
        <end position="764"/>
    </location>
</feature>
<reference evidence="4" key="1">
    <citation type="journal article" date="2023" name="Mol. Plant Microbe Interact.">
        <title>Elucidating the Obligate Nature and Biological Capacity of an Invasive Fungal Corn Pathogen.</title>
        <authorList>
            <person name="MacCready J.S."/>
            <person name="Roggenkamp E.M."/>
            <person name="Gdanetz K."/>
            <person name="Chilvers M.I."/>
        </authorList>
    </citation>
    <scope>NUCLEOTIDE SEQUENCE</scope>
    <source>
        <strain evidence="4">PM02</strain>
    </source>
</reference>
<dbReference type="InterPro" id="IPR011990">
    <property type="entry name" value="TPR-like_helical_dom_sf"/>
</dbReference>
<evidence type="ECO:0000256" key="3">
    <source>
        <dbReference type="SAM" id="MobiDB-lite"/>
    </source>
</evidence>
<dbReference type="PANTHER" id="PTHR23083:SF464">
    <property type="entry name" value="TETRATRICOPEPTIDE REPEAT DOMAIN 7, ISOFORM A"/>
    <property type="match status" value="1"/>
</dbReference>
<evidence type="ECO:0000313" key="5">
    <source>
        <dbReference type="Proteomes" id="UP001217918"/>
    </source>
</evidence>
<feature type="compositionally biased region" description="Polar residues" evidence="3">
    <location>
        <begin position="1051"/>
        <end position="1066"/>
    </location>
</feature>
<evidence type="ECO:0000256" key="2">
    <source>
        <dbReference type="ARBA" id="ARBA00038251"/>
    </source>
</evidence>
<feature type="region of interest" description="Disordered" evidence="3">
    <location>
        <begin position="717"/>
        <end position="783"/>
    </location>
</feature>
<comment type="function">
    <text evidence="1">Involved in endocytosis.</text>
</comment>
<feature type="compositionally biased region" description="Low complexity" evidence="3">
    <location>
        <begin position="1069"/>
        <end position="1088"/>
    </location>
</feature>
<comment type="caution">
    <text evidence="4">The sequence shown here is derived from an EMBL/GenBank/DDBJ whole genome shotgun (WGS) entry which is preliminary data.</text>
</comment>
<accession>A0AAD9MFP0</accession>
<dbReference type="Gene3D" id="1.25.40.10">
    <property type="entry name" value="Tetratricopeptide repeat domain"/>
    <property type="match status" value="1"/>
</dbReference>
<keyword evidence="5" id="KW-1185">Reference proteome</keyword>
<evidence type="ECO:0000313" key="4">
    <source>
        <dbReference type="EMBL" id="KAK2072228.1"/>
    </source>
</evidence>
<name>A0AAD9MFP0_9PEZI</name>
<dbReference type="EMBL" id="JAQQPM010000006">
    <property type="protein sequence ID" value="KAK2072228.1"/>
    <property type="molecule type" value="Genomic_DNA"/>
</dbReference>
<protein>
    <recommendedName>
        <fullName evidence="6">Filamentation protein</fullName>
    </recommendedName>
</protein>
<feature type="region of interest" description="Disordered" evidence="3">
    <location>
        <begin position="1033"/>
        <end position="1105"/>
    </location>
</feature>
<evidence type="ECO:0008006" key="6">
    <source>
        <dbReference type="Google" id="ProtNLM"/>
    </source>
</evidence>
<evidence type="ECO:0000256" key="1">
    <source>
        <dbReference type="ARBA" id="ARBA00002550"/>
    </source>
</evidence>
<proteinExistence type="inferred from homology"/>
<dbReference type="InterPro" id="IPR019734">
    <property type="entry name" value="TPR_rpt"/>
</dbReference>
<dbReference type="InterPro" id="IPR051722">
    <property type="entry name" value="Endocytosis_PI4K-reg_protein"/>
</dbReference>
<dbReference type="AlphaFoldDB" id="A0AAD9MFP0"/>